<dbReference type="Proteomes" id="UP000299102">
    <property type="component" value="Unassembled WGS sequence"/>
</dbReference>
<gene>
    <name evidence="1" type="ORF">EVAR_103504_1</name>
</gene>
<reference evidence="1 2" key="1">
    <citation type="journal article" date="2019" name="Commun. Biol.">
        <title>The bagworm genome reveals a unique fibroin gene that provides high tensile strength.</title>
        <authorList>
            <person name="Kono N."/>
            <person name="Nakamura H."/>
            <person name="Ohtoshi R."/>
            <person name="Tomita M."/>
            <person name="Numata K."/>
            <person name="Arakawa K."/>
        </authorList>
    </citation>
    <scope>NUCLEOTIDE SEQUENCE [LARGE SCALE GENOMIC DNA]</scope>
</reference>
<dbReference type="AlphaFoldDB" id="A0A4C1YWP8"/>
<protein>
    <submittedName>
        <fullName evidence="1">Uncharacterized protein</fullName>
    </submittedName>
</protein>
<evidence type="ECO:0000313" key="2">
    <source>
        <dbReference type="Proteomes" id="UP000299102"/>
    </source>
</evidence>
<keyword evidence="2" id="KW-1185">Reference proteome</keyword>
<proteinExistence type="predicted"/>
<name>A0A4C1YWP8_EUMVA</name>
<organism evidence="1 2">
    <name type="scientific">Eumeta variegata</name>
    <name type="common">Bagworm moth</name>
    <name type="synonym">Eumeta japonica</name>
    <dbReference type="NCBI Taxonomy" id="151549"/>
    <lineage>
        <taxon>Eukaryota</taxon>
        <taxon>Metazoa</taxon>
        <taxon>Ecdysozoa</taxon>
        <taxon>Arthropoda</taxon>
        <taxon>Hexapoda</taxon>
        <taxon>Insecta</taxon>
        <taxon>Pterygota</taxon>
        <taxon>Neoptera</taxon>
        <taxon>Endopterygota</taxon>
        <taxon>Lepidoptera</taxon>
        <taxon>Glossata</taxon>
        <taxon>Ditrysia</taxon>
        <taxon>Tineoidea</taxon>
        <taxon>Psychidae</taxon>
        <taxon>Oiketicinae</taxon>
        <taxon>Eumeta</taxon>
    </lineage>
</organism>
<accession>A0A4C1YWP8</accession>
<sequence>MGTTMLGLMIIVSVITKYPLRYNRAISGDHAIKYRITVAFKRFTIGRRVYADCWSPPDERRLTCPVKFLTFENPHRSPTIRDKLKSGAGTVLTEPQRPSGGGHLVLASQAFGTSTNSNFFTN</sequence>
<dbReference type="EMBL" id="BGZK01001400">
    <property type="protein sequence ID" value="GBP79079.1"/>
    <property type="molecule type" value="Genomic_DNA"/>
</dbReference>
<evidence type="ECO:0000313" key="1">
    <source>
        <dbReference type="EMBL" id="GBP79079.1"/>
    </source>
</evidence>
<comment type="caution">
    <text evidence="1">The sequence shown here is derived from an EMBL/GenBank/DDBJ whole genome shotgun (WGS) entry which is preliminary data.</text>
</comment>